<feature type="domain" description="Siroheme decarboxylase AsnC-like ligand binding" evidence="1">
    <location>
        <begin position="71"/>
        <end position="150"/>
    </location>
</feature>
<evidence type="ECO:0000259" key="1">
    <source>
        <dbReference type="Pfam" id="PF17805"/>
    </source>
</evidence>
<gene>
    <name evidence="2" type="ORF">CARN1_1507</name>
</gene>
<protein>
    <recommendedName>
        <fullName evidence="1">Siroheme decarboxylase AsnC-like ligand binding domain-containing protein</fullName>
    </recommendedName>
</protein>
<dbReference type="InterPro" id="IPR040523">
    <property type="entry name" value="AsnC_trans_reg2"/>
</dbReference>
<dbReference type="Pfam" id="PF17805">
    <property type="entry name" value="AsnC_trans_reg2"/>
    <property type="match status" value="1"/>
</dbReference>
<evidence type="ECO:0000313" key="2">
    <source>
        <dbReference type="EMBL" id="CBH75182.1"/>
    </source>
</evidence>
<proteinExistence type="predicted"/>
<dbReference type="AlphaFoldDB" id="E6PFE6"/>
<comment type="caution">
    <text evidence="2">The sequence shown here is derived from an EMBL/GenBank/DDBJ whole genome shotgun (WGS) entry which is preliminary data.</text>
</comment>
<dbReference type="EMBL" id="CABL01000006">
    <property type="protein sequence ID" value="CBH75182.1"/>
    <property type="molecule type" value="Genomic_DNA"/>
</dbReference>
<name>E6PFE6_9ZZZZ</name>
<reference evidence="2" key="1">
    <citation type="submission" date="2009-10" db="EMBL/GenBank/DDBJ databases">
        <title>Diversity of trophic interactions inside an arsenic-rich microbial ecosystem.</title>
        <authorList>
            <person name="Bertin P.N."/>
            <person name="Heinrich-Salmeron A."/>
            <person name="Pelletier E."/>
            <person name="Goulhen-Chollet F."/>
            <person name="Arsene-Ploetze F."/>
            <person name="Gallien S."/>
            <person name="Calteau A."/>
            <person name="Vallenet D."/>
            <person name="Casiot C."/>
            <person name="Chane-Woon-Ming B."/>
            <person name="Giloteaux L."/>
            <person name="Barakat M."/>
            <person name="Bonnefoy V."/>
            <person name="Bruneel O."/>
            <person name="Chandler M."/>
            <person name="Cleiss J."/>
            <person name="Duran R."/>
            <person name="Elbaz-Poulichet F."/>
            <person name="Fonknechten N."/>
            <person name="Lauga B."/>
            <person name="Mornico D."/>
            <person name="Ortet P."/>
            <person name="Schaeffer C."/>
            <person name="Siguier P."/>
            <person name="Alexander Thil Smith A."/>
            <person name="Van Dorsselaer A."/>
            <person name="Weissenbach J."/>
            <person name="Medigue C."/>
            <person name="Le Paslier D."/>
        </authorList>
    </citation>
    <scope>NUCLEOTIDE SEQUENCE</scope>
</reference>
<organism evidence="2">
    <name type="scientific">mine drainage metagenome</name>
    <dbReference type="NCBI Taxonomy" id="410659"/>
    <lineage>
        <taxon>unclassified sequences</taxon>
        <taxon>metagenomes</taxon>
        <taxon>ecological metagenomes</taxon>
    </lineage>
</organism>
<sequence length="379" mass="41786">MIAIADPVNAEILAVSEDRLAGFQRDPFGEIARRSGVPLPVVLDRIIAMVQAGTIRRVRQTLLATSLAPGALVAWRVPAERLDAAFDFMSNEDPFSGHIVIRSTDGDSPGSAYRLWTTLKVPQGYSLRKHAEFLAARVGADAFKLMPAKMLFALGVGHVRRRGLEPGARADAPGEIQSTNIVLLDEEEWRVLTALKREFAIDEIVEDCWSARAAEAGVSLERFFAVADELERRKVIGRFSTFLEHVKPNAANERVTRYNALFHWRVAPGSELAAGREVARHFVITHGYWREGGPEFMNVNIMAVAHGTEKSLVLEHKAAIDAHLREAGIPFDYTNVFWGGRSEIKPSEIAPAAFEAFHRVLGNDPEAMRAEDGEALSSA</sequence>
<accession>E6PFE6</accession>
<dbReference type="Gene3D" id="3.30.70.3460">
    <property type="match status" value="1"/>
</dbReference>